<gene>
    <name evidence="2" type="ORF">BB561_003818</name>
</gene>
<feature type="coiled-coil region" evidence="1">
    <location>
        <begin position="146"/>
        <end position="180"/>
    </location>
</feature>
<keyword evidence="3" id="KW-1185">Reference proteome</keyword>
<evidence type="ECO:0000256" key="1">
    <source>
        <dbReference type="SAM" id="Coils"/>
    </source>
</evidence>
<proteinExistence type="predicted"/>
<evidence type="ECO:0000313" key="3">
    <source>
        <dbReference type="Proteomes" id="UP000245383"/>
    </source>
</evidence>
<dbReference type="AlphaFoldDB" id="A0A2T9YJF0"/>
<comment type="caution">
    <text evidence="2">The sequence shown here is derived from an EMBL/GenBank/DDBJ whole genome shotgun (WGS) entry which is preliminary data.</text>
</comment>
<sequence>MEHIDLSEDFDIDIDLETLEIIKQTEEEYYASQAALPKLLFFSNSGNNLLNNNHNNIKKSNNVSNASNDLKHNYIPTHESGNSLYHNHNSTELSSINNQTSFNQFGSTMDLQKKVLPEKTINICSNDSEKTINNLQNSVQLQYGEIVTIRHKLQDIEKENTELKNKLALKAKQLEQEKADHATIIQQQLESFKSRMDFMLLH</sequence>
<accession>A0A2T9YJF0</accession>
<name>A0A2T9YJF0_9FUNG</name>
<protein>
    <submittedName>
        <fullName evidence="2">Uncharacterized protein</fullName>
    </submittedName>
</protein>
<organism evidence="2 3">
    <name type="scientific">Smittium simulii</name>
    <dbReference type="NCBI Taxonomy" id="133385"/>
    <lineage>
        <taxon>Eukaryota</taxon>
        <taxon>Fungi</taxon>
        <taxon>Fungi incertae sedis</taxon>
        <taxon>Zoopagomycota</taxon>
        <taxon>Kickxellomycotina</taxon>
        <taxon>Harpellomycetes</taxon>
        <taxon>Harpellales</taxon>
        <taxon>Legeriomycetaceae</taxon>
        <taxon>Smittium</taxon>
    </lineage>
</organism>
<dbReference type="EMBL" id="MBFR01000161">
    <property type="protein sequence ID" value="PVU92457.1"/>
    <property type="molecule type" value="Genomic_DNA"/>
</dbReference>
<dbReference type="Proteomes" id="UP000245383">
    <property type="component" value="Unassembled WGS sequence"/>
</dbReference>
<keyword evidence="1" id="KW-0175">Coiled coil</keyword>
<reference evidence="2 3" key="1">
    <citation type="journal article" date="2018" name="MBio">
        <title>Comparative Genomics Reveals the Core Gene Toolbox for the Fungus-Insect Symbiosis.</title>
        <authorList>
            <person name="Wang Y."/>
            <person name="Stata M."/>
            <person name="Wang W."/>
            <person name="Stajich J.E."/>
            <person name="White M.M."/>
            <person name="Moncalvo J.M."/>
        </authorList>
    </citation>
    <scope>NUCLEOTIDE SEQUENCE [LARGE SCALE GENOMIC DNA]</scope>
    <source>
        <strain evidence="2 3">SWE-8-4</strain>
    </source>
</reference>
<evidence type="ECO:0000313" key="2">
    <source>
        <dbReference type="EMBL" id="PVU92457.1"/>
    </source>
</evidence>